<dbReference type="RefSeq" id="WP_035735279.1">
    <property type="nucleotide sequence ID" value="NZ_JACTRV010000011.1"/>
</dbReference>
<sequence>MNELIKELEQILLPSRLSTSGVVHAMSNMRLIINKKKLESKYNILNLYCNWILHDSITASNTALRILERLTDSMILHNAGDESKWINDSIVEGFNIHTLQQEMIFLADELNIEIVGLLKTKSYWKDFVRILIKKLIGRPLKFPDKPKYKAKEIQDSIISKTVKSGSDANGVLSICFIKHNNSIFWKMETIATKKKSINLIGPMSIVTQEMVDNYNLRRG</sequence>
<dbReference type="Proteomes" id="UP000029117">
    <property type="component" value="Unassembled WGS sequence"/>
</dbReference>
<evidence type="ECO:0000313" key="2">
    <source>
        <dbReference type="Proteomes" id="UP000029117"/>
    </source>
</evidence>
<dbReference type="AlphaFoldDB" id="A0AAW3DDW0"/>
<dbReference type="EMBL" id="JOUE01000003">
    <property type="protein sequence ID" value="KFJ43823.1"/>
    <property type="molecule type" value="Genomic_DNA"/>
</dbReference>
<proteinExistence type="predicted"/>
<organism evidence="1 2">
    <name type="scientific">Francisella philomiragia</name>
    <dbReference type="NCBI Taxonomy" id="28110"/>
    <lineage>
        <taxon>Bacteria</taxon>
        <taxon>Pseudomonadati</taxon>
        <taxon>Pseudomonadota</taxon>
        <taxon>Gammaproteobacteria</taxon>
        <taxon>Thiotrichales</taxon>
        <taxon>Francisellaceae</taxon>
        <taxon>Francisella</taxon>
    </lineage>
</organism>
<comment type="caution">
    <text evidence="1">The sequence shown here is derived from an EMBL/GenBank/DDBJ whole genome shotgun (WGS) entry which is preliminary data.</text>
</comment>
<name>A0AAW3DDW0_9GAMM</name>
<gene>
    <name evidence="1" type="ORF">DR78_1458</name>
</gene>
<reference evidence="1 2" key="1">
    <citation type="submission" date="2014-04" db="EMBL/GenBank/DDBJ databases">
        <authorList>
            <person name="Bishop-Lilly K.A."/>
            <person name="Broomall S.M."/>
            <person name="Chain P.S."/>
            <person name="Chertkov O."/>
            <person name="Coyne S.R."/>
            <person name="Daligault H.E."/>
            <person name="Davenport K.W."/>
            <person name="Erkkila T."/>
            <person name="Frey K.G."/>
            <person name="Gibbons H.S."/>
            <person name="Gu W."/>
            <person name="Jaissle J."/>
            <person name="Johnson S.L."/>
            <person name="Koroleva G.I."/>
            <person name="Ladner J.T."/>
            <person name="Lo C.-C."/>
            <person name="Minogue T.D."/>
            <person name="Munk C."/>
            <person name="Palacios G.F."/>
            <person name="Redden C.L."/>
            <person name="Rosenzweig C.N."/>
            <person name="Scholz M.B."/>
            <person name="Teshima H."/>
            <person name="Xu Y."/>
        </authorList>
    </citation>
    <scope>NUCLEOTIDE SEQUENCE [LARGE SCALE GENOMIC DNA]</scope>
    <source>
        <strain evidence="1 2">FAJ</strain>
    </source>
</reference>
<accession>A0AAW3DDW0</accession>
<protein>
    <submittedName>
        <fullName evidence="1">Uncharacterized protein</fullName>
    </submittedName>
</protein>
<evidence type="ECO:0000313" key="1">
    <source>
        <dbReference type="EMBL" id="KFJ43823.1"/>
    </source>
</evidence>